<dbReference type="GO" id="GO:0005829">
    <property type="term" value="C:cytosol"/>
    <property type="evidence" value="ECO:0007669"/>
    <property type="project" value="TreeGrafter"/>
</dbReference>
<keyword evidence="1" id="KW-0808">Transferase</keyword>
<proteinExistence type="predicted"/>
<dbReference type="Gene3D" id="3.40.1190.20">
    <property type="match status" value="1"/>
</dbReference>
<evidence type="ECO:0000259" key="3">
    <source>
        <dbReference type="Pfam" id="PF00294"/>
    </source>
</evidence>
<dbReference type="GO" id="GO:0016301">
    <property type="term" value="F:kinase activity"/>
    <property type="evidence" value="ECO:0007669"/>
    <property type="project" value="UniProtKB-KW"/>
</dbReference>
<gene>
    <name evidence="4" type="ORF">CRI93_07980</name>
</gene>
<keyword evidence="2 4" id="KW-0418">Kinase</keyword>
<reference evidence="4 5" key="1">
    <citation type="submission" date="2017-10" db="EMBL/GenBank/DDBJ databases">
        <title>Draft genome of Longimonas halophila.</title>
        <authorList>
            <person name="Goh K.M."/>
            <person name="Shamsir M.S."/>
            <person name="Lim S.W."/>
        </authorList>
    </citation>
    <scope>NUCLEOTIDE SEQUENCE [LARGE SCALE GENOMIC DNA]</scope>
    <source>
        <strain evidence="4 5">KCTC 42399</strain>
    </source>
</reference>
<keyword evidence="5" id="KW-1185">Reference proteome</keyword>
<dbReference type="PROSITE" id="PS00584">
    <property type="entry name" value="PFKB_KINASES_2"/>
    <property type="match status" value="1"/>
</dbReference>
<evidence type="ECO:0000313" key="5">
    <source>
        <dbReference type="Proteomes" id="UP000221024"/>
    </source>
</evidence>
<dbReference type="OrthoDB" id="9813569at2"/>
<organism evidence="4 5">
    <name type="scientific">Longimonas halophila</name>
    <dbReference type="NCBI Taxonomy" id="1469170"/>
    <lineage>
        <taxon>Bacteria</taxon>
        <taxon>Pseudomonadati</taxon>
        <taxon>Rhodothermota</taxon>
        <taxon>Rhodothermia</taxon>
        <taxon>Rhodothermales</taxon>
        <taxon>Salisaetaceae</taxon>
        <taxon>Longimonas</taxon>
    </lineage>
</organism>
<dbReference type="PANTHER" id="PTHR10584:SF166">
    <property type="entry name" value="RIBOKINASE"/>
    <property type="match status" value="1"/>
</dbReference>
<dbReference type="PANTHER" id="PTHR10584">
    <property type="entry name" value="SUGAR KINASE"/>
    <property type="match status" value="1"/>
</dbReference>
<evidence type="ECO:0000256" key="1">
    <source>
        <dbReference type="ARBA" id="ARBA00022679"/>
    </source>
</evidence>
<name>A0A2H3P5L8_9BACT</name>
<dbReference type="AlphaFoldDB" id="A0A2H3P5L8"/>
<dbReference type="InterPro" id="IPR002173">
    <property type="entry name" value="Carboh/pur_kinase_PfkB_CS"/>
</dbReference>
<accession>A0A2H3P5L8</accession>
<dbReference type="EMBL" id="PDEP01000006">
    <property type="protein sequence ID" value="PEN07068.1"/>
    <property type="molecule type" value="Genomic_DNA"/>
</dbReference>
<feature type="domain" description="Carbohydrate kinase PfkB" evidence="3">
    <location>
        <begin position="26"/>
        <end position="277"/>
    </location>
</feature>
<dbReference type="Proteomes" id="UP000221024">
    <property type="component" value="Unassembled WGS sequence"/>
</dbReference>
<evidence type="ECO:0000313" key="4">
    <source>
        <dbReference type="EMBL" id="PEN07068.1"/>
    </source>
</evidence>
<sequence length="310" mass="34363">MSILAVGTVAFDSIETPFGTAPRVLGGSASYLTLAARYFCPDVRLVGVVGRDFPDDYVQRFRDSGIDLRGLETDESGDTFHWKGRYHYDLNERDTLDTQLNVLVDFEPTLPEDYRSSQIVCLGNLDPAVQRHVLDQVDDPEYVLCDTMNYWIEHTPDSLRETLQRVDCLVINDSEARELANEPNLVQAADIIRDMGPETLIIKKGEHGALLFNGDTVFSAPAYPLEAIEDPTGAGDTFAGGLAGHLAQVGRYGADDLRRGIIYGSAMASFVVERFGPERLYHLNRELIVERARAFRELAAIPKLAPLQAA</sequence>
<dbReference type="RefSeq" id="WP_098062097.1">
    <property type="nucleotide sequence ID" value="NZ_PDEP01000006.1"/>
</dbReference>
<protein>
    <submittedName>
        <fullName evidence="4">Sugar kinase</fullName>
    </submittedName>
</protein>
<dbReference type="InterPro" id="IPR011611">
    <property type="entry name" value="PfkB_dom"/>
</dbReference>
<comment type="caution">
    <text evidence="4">The sequence shown here is derived from an EMBL/GenBank/DDBJ whole genome shotgun (WGS) entry which is preliminary data.</text>
</comment>
<dbReference type="Pfam" id="PF00294">
    <property type="entry name" value="PfkB"/>
    <property type="match status" value="1"/>
</dbReference>
<dbReference type="SUPFAM" id="SSF53613">
    <property type="entry name" value="Ribokinase-like"/>
    <property type="match status" value="1"/>
</dbReference>
<dbReference type="InterPro" id="IPR029056">
    <property type="entry name" value="Ribokinase-like"/>
</dbReference>
<evidence type="ECO:0000256" key="2">
    <source>
        <dbReference type="ARBA" id="ARBA00022777"/>
    </source>
</evidence>